<dbReference type="Gene3D" id="6.10.140.530">
    <property type="match status" value="4"/>
</dbReference>
<dbReference type="InterPro" id="IPR005114">
    <property type="entry name" value="Helicase_assoc"/>
</dbReference>
<dbReference type="GO" id="GO:0004386">
    <property type="term" value="F:helicase activity"/>
    <property type="evidence" value="ECO:0007669"/>
    <property type="project" value="UniProtKB-KW"/>
</dbReference>
<feature type="region of interest" description="Disordered" evidence="1">
    <location>
        <begin position="773"/>
        <end position="840"/>
    </location>
</feature>
<gene>
    <name evidence="4" type="ORF">GA0070216_11557</name>
</gene>
<dbReference type="InterPro" id="IPR006935">
    <property type="entry name" value="Helicase/UvrB_N"/>
</dbReference>
<dbReference type="PANTHER" id="PTHR33418">
    <property type="entry name" value="HELICASE-ASSOCIATED"/>
    <property type="match status" value="1"/>
</dbReference>
<dbReference type="SMART" id="SM00490">
    <property type="entry name" value="HELICc"/>
    <property type="match status" value="1"/>
</dbReference>
<dbReference type="AlphaFoldDB" id="A0A1C5AAT2"/>
<evidence type="ECO:0000313" key="4">
    <source>
        <dbReference type="EMBL" id="SCF42305.1"/>
    </source>
</evidence>
<dbReference type="Proteomes" id="UP000198797">
    <property type="component" value="Unassembled WGS sequence"/>
</dbReference>
<dbReference type="InterPro" id="IPR001650">
    <property type="entry name" value="Helicase_C-like"/>
</dbReference>
<organism evidence="4 5">
    <name type="scientific">Micromonospora matsumotoense</name>
    <dbReference type="NCBI Taxonomy" id="121616"/>
    <lineage>
        <taxon>Bacteria</taxon>
        <taxon>Bacillati</taxon>
        <taxon>Actinomycetota</taxon>
        <taxon>Actinomycetes</taxon>
        <taxon>Micromonosporales</taxon>
        <taxon>Micromonosporaceae</taxon>
        <taxon>Micromonospora</taxon>
    </lineage>
</organism>
<dbReference type="PROSITE" id="PS51194">
    <property type="entry name" value="HELICASE_CTER"/>
    <property type="match status" value="1"/>
</dbReference>
<feature type="compositionally biased region" description="Pro residues" evidence="1">
    <location>
        <begin position="799"/>
        <end position="810"/>
    </location>
</feature>
<dbReference type="RefSeq" id="WP_176739122.1">
    <property type="nucleotide sequence ID" value="NZ_FMCU01000015.1"/>
</dbReference>
<dbReference type="EMBL" id="FMCU01000015">
    <property type="protein sequence ID" value="SCF42305.1"/>
    <property type="molecule type" value="Genomic_DNA"/>
</dbReference>
<keyword evidence="5" id="KW-1185">Reference proteome</keyword>
<dbReference type="SMART" id="SM00487">
    <property type="entry name" value="DEXDc"/>
    <property type="match status" value="1"/>
</dbReference>
<dbReference type="STRING" id="121616.GA0070216_11557"/>
<reference evidence="5" key="1">
    <citation type="submission" date="2016-06" db="EMBL/GenBank/DDBJ databases">
        <authorList>
            <person name="Varghese N."/>
            <person name="Submissions Spin"/>
        </authorList>
    </citation>
    <scope>NUCLEOTIDE SEQUENCE [LARGE SCALE GENOMIC DNA]</scope>
    <source>
        <strain evidence="5">DSM 44100</strain>
    </source>
</reference>
<dbReference type="Gene3D" id="3.40.50.300">
    <property type="entry name" value="P-loop containing nucleotide triphosphate hydrolases"/>
    <property type="match status" value="2"/>
</dbReference>
<dbReference type="GO" id="GO:0005524">
    <property type="term" value="F:ATP binding"/>
    <property type="evidence" value="ECO:0007669"/>
    <property type="project" value="InterPro"/>
</dbReference>
<dbReference type="GO" id="GO:0016787">
    <property type="term" value="F:hydrolase activity"/>
    <property type="evidence" value="ECO:0007669"/>
    <property type="project" value="InterPro"/>
</dbReference>
<evidence type="ECO:0000259" key="2">
    <source>
        <dbReference type="PROSITE" id="PS51192"/>
    </source>
</evidence>
<feature type="compositionally biased region" description="Basic and acidic residues" evidence="1">
    <location>
        <begin position="786"/>
        <end position="795"/>
    </location>
</feature>
<dbReference type="PANTHER" id="PTHR33418:SF1">
    <property type="entry name" value="HELICASE-ASSOCIATED DOMAIN-CONTAINING PROTEIN"/>
    <property type="match status" value="1"/>
</dbReference>
<feature type="domain" description="Helicase ATP-binding" evidence="2">
    <location>
        <begin position="25"/>
        <end position="193"/>
    </location>
</feature>
<feature type="domain" description="Helicase C-terminal" evidence="3">
    <location>
        <begin position="279"/>
        <end position="450"/>
    </location>
</feature>
<evidence type="ECO:0000313" key="5">
    <source>
        <dbReference type="Proteomes" id="UP000198797"/>
    </source>
</evidence>
<dbReference type="Pfam" id="PF04851">
    <property type="entry name" value="ResIII"/>
    <property type="match status" value="1"/>
</dbReference>
<dbReference type="Pfam" id="PF00271">
    <property type="entry name" value="Helicase_C"/>
    <property type="match status" value="1"/>
</dbReference>
<dbReference type="Pfam" id="PF03457">
    <property type="entry name" value="HA"/>
    <property type="match status" value="4"/>
</dbReference>
<protein>
    <submittedName>
        <fullName evidence="4">Helicase conserved C-terminal domain-containing protein</fullName>
    </submittedName>
</protein>
<feature type="compositionally biased region" description="Low complexity" evidence="1">
    <location>
        <begin position="812"/>
        <end position="821"/>
    </location>
</feature>
<feature type="compositionally biased region" description="Polar residues" evidence="1">
    <location>
        <begin position="775"/>
        <end position="785"/>
    </location>
</feature>
<evidence type="ECO:0000256" key="1">
    <source>
        <dbReference type="SAM" id="MobiDB-lite"/>
    </source>
</evidence>
<dbReference type="SUPFAM" id="SSF52540">
    <property type="entry name" value="P-loop containing nucleoside triphosphate hydrolases"/>
    <property type="match status" value="1"/>
</dbReference>
<keyword evidence="4" id="KW-0067">ATP-binding</keyword>
<accession>A0A1C5AAT2</accession>
<keyword evidence="4" id="KW-0347">Helicase</keyword>
<dbReference type="PROSITE" id="PS51192">
    <property type="entry name" value="HELICASE_ATP_BIND_1"/>
    <property type="match status" value="1"/>
</dbReference>
<dbReference type="InterPro" id="IPR014001">
    <property type="entry name" value="Helicase_ATP-bd"/>
</dbReference>
<keyword evidence="4" id="KW-0547">Nucleotide-binding</keyword>
<sequence length="840" mass="92035">MKDSLAVGKLPPLRDYQQEAVEAIVKGQAEGGRGQFRAACGSGKSLVAVHAAVRLCPTGLVVVACPSLPLLAQTLTVWAAAGMAAQVLAVCSDDTIADTAVHTTDLHCPVTTRPGEIADWVRRTPTNRIRLILVTHASAALVGEGLHAADTTASLLVIDEAHHTAGWPGKHVALVHRDEHLPATRRLYMTATPRVLSARRRAGRGGEDVLSMDDADTFGPVHYDYPFASAIADGWLDDYRIVVIGVTSAQALTTLRRLDPHAVVRAGAAPLRTAVVQTALARAAAEFGLRRVLVFTPRVAQSQEFSRTLPATLTALPEQDRPKGRLTVGHVDGTQTMTQRQIHLAHLTDPPEDGWTVISNSRCLGEGVDVPAVDAVVFTAPKESEPDVIQAVGRTLRRNPAGSGIATILLPVLLPDDPADTTSDLAADLTEWTTLLQVLRALRAHDNGLAADLDHQRTKMSTGAAALPPRLLVRLPDGYASEDLLRALTVRVLEETTSEWLVGYAALRAFHADHGHLRVPVGHVRHGVRLERWVARQRAEYEARRLPQDRVQHLNDIGFDWTPMTRAWERGIAAATAFHAEHGHLDVPTGHVVDGLDLNLWIGQQRRYHRKNTLPDNRIAALTALGIDWTAKQRSYEVGFTALQHFHTTHGHIQVPYGTTVSGINLYDWLAARRTDHRLGRLDDDRTRSLEALGMQWSIRDAAWERHLATATVFFHREGHLHPRRGHREDDIDLSRWINTQRIARRDSNLPQDRIAALDAIGMRWEIPSGWTGVHQVTASRSSRTSGDDESRDGSDPTGPRPAPRHPGGPDPHGQPGVSPRPARHRHQPAPSTTFEGTRP</sequence>
<name>A0A1C5AAT2_9ACTN</name>
<keyword evidence="4" id="KW-0378">Hydrolase</keyword>
<proteinExistence type="predicted"/>
<dbReference type="GO" id="GO:0003677">
    <property type="term" value="F:DNA binding"/>
    <property type="evidence" value="ECO:0007669"/>
    <property type="project" value="InterPro"/>
</dbReference>
<evidence type="ECO:0000259" key="3">
    <source>
        <dbReference type="PROSITE" id="PS51194"/>
    </source>
</evidence>
<dbReference type="InterPro" id="IPR027417">
    <property type="entry name" value="P-loop_NTPase"/>
</dbReference>